<accession>A0A7R8Z4H8</accession>
<evidence type="ECO:0000256" key="1">
    <source>
        <dbReference type="SAM" id="Coils"/>
    </source>
</evidence>
<dbReference type="InterPro" id="IPR020892">
    <property type="entry name" value="Cyclophilin-type_PPIase_CS"/>
</dbReference>
<protein>
    <recommendedName>
        <fullName evidence="2">PPIase cyclophilin-type domain-containing protein</fullName>
    </recommendedName>
</protein>
<dbReference type="GO" id="GO:0003755">
    <property type="term" value="F:peptidyl-prolyl cis-trans isomerase activity"/>
    <property type="evidence" value="ECO:0007669"/>
    <property type="project" value="InterPro"/>
</dbReference>
<feature type="coiled-coil region" evidence="1">
    <location>
        <begin position="520"/>
        <end position="547"/>
    </location>
</feature>
<dbReference type="CDD" id="cd01923">
    <property type="entry name" value="cyclophilin_RING"/>
    <property type="match status" value="1"/>
</dbReference>
<dbReference type="GO" id="GO:0071013">
    <property type="term" value="C:catalytic step 2 spliceosome"/>
    <property type="evidence" value="ECO:0007669"/>
    <property type="project" value="TreeGrafter"/>
</dbReference>
<sequence>MSSYSGSSSSPVSTVSLAHKDILPRGDSAGYSKSFSVSSEIVKPQKEAVAKNLGTCGLHVVHGSLRTGVKSVDCDKSSLLCHMYYLFTDSPARRALFTQLTGCASFSLKFCGLRWYLTYTEWTTLYGGKRAGPETAAFRRLPFDHCCLCLQPFENPYCDKDGNIFELQAIALDTKSLIKLNFHKNASGEFHCPVLFKNFSKHSHIVAVAKTGNVFSSEAIEQLNVKTKNWKDLLTDEPFERKELITIQDPNNVNKFNLSKFHHIKNNLKVEDDVVDKDGSANLKTVSSETRDILEELNREYKAPEVKLEERKVADKFNSAHYSTGAVAAGFTSTAVAPQTKHEAAIVEEDLVRYDRIKKKGYVRLITNFGPLNLELYCDMLPKTCENFLKLSQKGYYNGTKFHRSIRNFMIQGGDPTGTGEGGESIWGTPFDDHFKPNLTHTGRGVLSMANSGPNTNKSQFFITYRSCRHLDNKHTVFGRVVGGLDTLSAMEKVETDNKDRPIEDIVVEKAQVFVDPYQEADEQLLVERAEEVKRKAEEEAAAATKKTQAGRNGQLTVFREGVGKYISMEETSKYALFRGRP</sequence>
<dbReference type="GO" id="GO:0000209">
    <property type="term" value="P:protein polyubiquitination"/>
    <property type="evidence" value="ECO:0007669"/>
    <property type="project" value="TreeGrafter"/>
</dbReference>
<name>A0A7R8Z4H8_TIMDO</name>
<evidence type="ECO:0000259" key="2">
    <source>
        <dbReference type="PROSITE" id="PS50072"/>
    </source>
</evidence>
<proteinExistence type="predicted"/>
<dbReference type="PROSITE" id="PS00170">
    <property type="entry name" value="CSA_PPIASE_1"/>
    <property type="match status" value="1"/>
</dbReference>
<dbReference type="GO" id="GO:0061630">
    <property type="term" value="F:ubiquitin protein ligase activity"/>
    <property type="evidence" value="ECO:0007669"/>
    <property type="project" value="TreeGrafter"/>
</dbReference>
<dbReference type="InterPro" id="IPR002130">
    <property type="entry name" value="Cyclophilin-type_PPIase_dom"/>
</dbReference>
<dbReference type="InterPro" id="IPR029000">
    <property type="entry name" value="Cyclophilin-like_dom_sf"/>
</dbReference>
<dbReference type="EMBL" id="OA564416">
    <property type="protein sequence ID" value="CAD7194241.1"/>
    <property type="molecule type" value="Genomic_DNA"/>
</dbReference>
<dbReference type="InterPro" id="IPR044666">
    <property type="entry name" value="Cyclophilin_A-like"/>
</dbReference>
<dbReference type="SUPFAM" id="SSF50891">
    <property type="entry name" value="Cyclophilin-like"/>
    <property type="match status" value="1"/>
</dbReference>
<keyword evidence="1" id="KW-0175">Coiled coil</keyword>
<dbReference type="PROSITE" id="PS50072">
    <property type="entry name" value="CSA_PPIASE_2"/>
    <property type="match status" value="1"/>
</dbReference>
<dbReference type="Pfam" id="PF00160">
    <property type="entry name" value="Pro_isomerase"/>
    <property type="match status" value="1"/>
</dbReference>
<organism evidence="3">
    <name type="scientific">Timema douglasi</name>
    <name type="common">Walking stick</name>
    <dbReference type="NCBI Taxonomy" id="61478"/>
    <lineage>
        <taxon>Eukaryota</taxon>
        <taxon>Metazoa</taxon>
        <taxon>Ecdysozoa</taxon>
        <taxon>Arthropoda</taxon>
        <taxon>Hexapoda</taxon>
        <taxon>Insecta</taxon>
        <taxon>Pterygota</taxon>
        <taxon>Neoptera</taxon>
        <taxon>Polyneoptera</taxon>
        <taxon>Phasmatodea</taxon>
        <taxon>Timematodea</taxon>
        <taxon>Timematoidea</taxon>
        <taxon>Timematidae</taxon>
        <taxon>Timema</taxon>
    </lineage>
</organism>
<dbReference type="AlphaFoldDB" id="A0A7R8Z4H8"/>
<dbReference type="PRINTS" id="PR00153">
    <property type="entry name" value="CSAPPISMRASE"/>
</dbReference>
<gene>
    <name evidence="3" type="ORF">TDIB3V08_LOCUS668</name>
</gene>
<evidence type="ECO:0000313" key="3">
    <source>
        <dbReference type="EMBL" id="CAD7194241.1"/>
    </source>
</evidence>
<dbReference type="Gene3D" id="2.40.100.10">
    <property type="entry name" value="Cyclophilin-like"/>
    <property type="match status" value="1"/>
</dbReference>
<dbReference type="GO" id="GO:0006457">
    <property type="term" value="P:protein folding"/>
    <property type="evidence" value="ECO:0007669"/>
    <property type="project" value="InterPro"/>
</dbReference>
<dbReference type="PANTHER" id="PTHR45625:SF1">
    <property type="entry name" value="RING-TYPE E3 UBIQUITIN-PROTEIN LIGASE PPIL2"/>
    <property type="match status" value="1"/>
</dbReference>
<dbReference type="FunFam" id="2.40.100.10:FF:000018">
    <property type="entry name" value="Peptidyl-prolyl cis-trans isomerase-like 2"/>
    <property type="match status" value="1"/>
</dbReference>
<reference evidence="3" key="1">
    <citation type="submission" date="2020-11" db="EMBL/GenBank/DDBJ databases">
        <authorList>
            <person name="Tran Van P."/>
        </authorList>
    </citation>
    <scope>NUCLEOTIDE SEQUENCE</scope>
</reference>
<feature type="domain" description="PPIase cyclophilin-type" evidence="2">
    <location>
        <begin position="370"/>
        <end position="513"/>
    </location>
</feature>
<dbReference type="PANTHER" id="PTHR45625">
    <property type="entry name" value="PEPTIDYL-PROLYL CIS-TRANS ISOMERASE-RELATED"/>
    <property type="match status" value="1"/>
</dbReference>